<dbReference type="Proteomes" id="UP000031668">
    <property type="component" value="Unassembled WGS sequence"/>
</dbReference>
<evidence type="ECO:0000313" key="2">
    <source>
        <dbReference type="Proteomes" id="UP000031668"/>
    </source>
</evidence>
<protein>
    <submittedName>
        <fullName evidence="1">Uncharacterized protein</fullName>
    </submittedName>
</protein>
<proteinExistence type="predicted"/>
<dbReference type="EMBL" id="JWZT01004771">
    <property type="protein sequence ID" value="KII63135.1"/>
    <property type="molecule type" value="Genomic_DNA"/>
</dbReference>
<dbReference type="AlphaFoldDB" id="A0A0C2M835"/>
<name>A0A0C2M835_THEKT</name>
<sequence>MKVHAFSLMCSCLDQLIQGGEIEISTDFSFSVFWTDLKYNVENAIFNKVFDTEPFTVLTLMYLIQSWHHVLLSGVFCLFSRNPEVLQSFVQIFFSCSSLLCRKKFCRNLHALSLYGR</sequence>
<accession>A0A0C2M835</accession>
<comment type="caution">
    <text evidence="1">The sequence shown here is derived from an EMBL/GenBank/DDBJ whole genome shotgun (WGS) entry which is preliminary data.</text>
</comment>
<evidence type="ECO:0000313" key="1">
    <source>
        <dbReference type="EMBL" id="KII63135.1"/>
    </source>
</evidence>
<organism evidence="1 2">
    <name type="scientific">Thelohanellus kitauei</name>
    <name type="common">Myxosporean</name>
    <dbReference type="NCBI Taxonomy" id="669202"/>
    <lineage>
        <taxon>Eukaryota</taxon>
        <taxon>Metazoa</taxon>
        <taxon>Cnidaria</taxon>
        <taxon>Myxozoa</taxon>
        <taxon>Myxosporea</taxon>
        <taxon>Bivalvulida</taxon>
        <taxon>Platysporina</taxon>
        <taxon>Myxobolidae</taxon>
        <taxon>Thelohanellus</taxon>
    </lineage>
</organism>
<reference evidence="1 2" key="1">
    <citation type="journal article" date="2014" name="Genome Biol. Evol.">
        <title>The genome of the myxosporean Thelohanellus kitauei shows adaptations to nutrient acquisition within its fish host.</title>
        <authorList>
            <person name="Yang Y."/>
            <person name="Xiong J."/>
            <person name="Zhou Z."/>
            <person name="Huo F."/>
            <person name="Miao W."/>
            <person name="Ran C."/>
            <person name="Liu Y."/>
            <person name="Zhang J."/>
            <person name="Feng J."/>
            <person name="Wang M."/>
            <person name="Wang M."/>
            <person name="Wang L."/>
            <person name="Yao B."/>
        </authorList>
    </citation>
    <scope>NUCLEOTIDE SEQUENCE [LARGE SCALE GENOMIC DNA]</scope>
    <source>
        <strain evidence="1">Wuqing</strain>
    </source>
</reference>
<keyword evidence="2" id="KW-1185">Reference proteome</keyword>
<gene>
    <name evidence="1" type="ORF">RF11_09537</name>
</gene>